<dbReference type="Pfam" id="PF01546">
    <property type="entry name" value="Peptidase_M20"/>
    <property type="match status" value="1"/>
</dbReference>
<keyword evidence="6" id="KW-0862">Zinc</keyword>
<organism evidence="9 10">
    <name type="scientific">Dictyobacter formicarum</name>
    <dbReference type="NCBI Taxonomy" id="2778368"/>
    <lineage>
        <taxon>Bacteria</taxon>
        <taxon>Bacillati</taxon>
        <taxon>Chloroflexota</taxon>
        <taxon>Ktedonobacteria</taxon>
        <taxon>Ktedonobacterales</taxon>
        <taxon>Dictyobacteraceae</taxon>
        <taxon>Dictyobacter</taxon>
    </lineage>
</organism>
<protein>
    <submittedName>
        <fullName evidence="9">Acetylornithine deacetylase</fullName>
    </submittedName>
</protein>
<dbReference type="RefSeq" id="WP_201362965.1">
    <property type="nucleotide sequence ID" value="NZ_BNJJ01000008.1"/>
</dbReference>
<keyword evidence="10" id="KW-1185">Reference proteome</keyword>
<proteinExistence type="inferred from homology"/>
<dbReference type="Gene3D" id="3.30.70.360">
    <property type="match status" value="1"/>
</dbReference>
<dbReference type="EMBL" id="BNJJ01000008">
    <property type="protein sequence ID" value="GHO85308.1"/>
    <property type="molecule type" value="Genomic_DNA"/>
</dbReference>
<sequence length="425" mass="46125">MALTVIEQRALDALDEDGLIKTFRELLRMPDITGQEAEAQHWLAGQMHAFGLDVDMWTIDVAELQRQAGFPGMEVDRSQHEAVGLVGTWQGNGEAGRRLIFNGHIDVVPEGDRAQWSHDPWGAEREGDLIYGRGACDMKGGLIAALYAIKAIKDSGLALAGSLMLQSVIGEEDGGLGTFATLLRGHTGDAAIVCEPTELKLIPAQAGALTFQVRVSGKSAHACVRLEGVSAVEKYLDIHRVLLQLERARNSNVTHPLLGKFDLPYPLSVGRVQAGNWSSSVPDELIFEGRIGVAMGESCQAVREQFERTLRDLADADPWLREHPLEIEWTGGQFESGEIPQDHPLVQCCDACLQDLTGQKPAIEGITAGTDLRQLVNLGAIPSLLLGPGDVRVAHMPDEHVHITEVLTAARAYILIALRFLQAAV</sequence>
<accession>A0ABQ3VIV4</accession>
<evidence type="ECO:0000256" key="6">
    <source>
        <dbReference type="ARBA" id="ARBA00022833"/>
    </source>
</evidence>
<keyword evidence="7" id="KW-0170">Cobalt</keyword>
<evidence type="ECO:0000256" key="1">
    <source>
        <dbReference type="ARBA" id="ARBA00001941"/>
    </source>
</evidence>
<evidence type="ECO:0000313" key="9">
    <source>
        <dbReference type="EMBL" id="GHO85308.1"/>
    </source>
</evidence>
<evidence type="ECO:0000313" key="10">
    <source>
        <dbReference type="Proteomes" id="UP000635565"/>
    </source>
</evidence>
<dbReference type="InterPro" id="IPR036264">
    <property type="entry name" value="Bact_exopeptidase_dim_dom"/>
</dbReference>
<keyword evidence="5" id="KW-0378">Hydrolase</keyword>
<feature type="domain" description="Peptidase M20 dimerisation" evidence="8">
    <location>
        <begin position="205"/>
        <end position="315"/>
    </location>
</feature>
<evidence type="ECO:0000256" key="3">
    <source>
        <dbReference type="ARBA" id="ARBA00006247"/>
    </source>
</evidence>
<evidence type="ECO:0000256" key="4">
    <source>
        <dbReference type="ARBA" id="ARBA00022723"/>
    </source>
</evidence>
<dbReference type="InterPro" id="IPR011650">
    <property type="entry name" value="Peptidase_M20_dimer"/>
</dbReference>
<dbReference type="Proteomes" id="UP000635565">
    <property type="component" value="Unassembled WGS sequence"/>
</dbReference>
<dbReference type="InterPro" id="IPR002933">
    <property type="entry name" value="Peptidase_M20"/>
</dbReference>
<dbReference type="InterPro" id="IPR050072">
    <property type="entry name" value="Peptidase_M20A"/>
</dbReference>
<dbReference type="Pfam" id="PF07687">
    <property type="entry name" value="M20_dimer"/>
    <property type="match status" value="1"/>
</dbReference>
<dbReference type="PANTHER" id="PTHR43808">
    <property type="entry name" value="ACETYLORNITHINE DEACETYLASE"/>
    <property type="match status" value="1"/>
</dbReference>
<dbReference type="SUPFAM" id="SSF55031">
    <property type="entry name" value="Bacterial exopeptidase dimerisation domain"/>
    <property type="match status" value="1"/>
</dbReference>
<dbReference type="NCBIfam" id="TIGR01910">
    <property type="entry name" value="DapE-ArgE"/>
    <property type="match status" value="1"/>
</dbReference>
<gene>
    <name evidence="9" type="ORF">KSZ_33140</name>
</gene>
<dbReference type="Gene3D" id="3.40.630.10">
    <property type="entry name" value="Zn peptidases"/>
    <property type="match status" value="1"/>
</dbReference>
<keyword evidence="4" id="KW-0479">Metal-binding</keyword>
<evidence type="ECO:0000256" key="2">
    <source>
        <dbReference type="ARBA" id="ARBA00001947"/>
    </source>
</evidence>
<comment type="similarity">
    <text evidence="3">Belongs to the peptidase M20A family.</text>
</comment>
<dbReference type="InterPro" id="IPR010182">
    <property type="entry name" value="ArgE/DapE"/>
</dbReference>
<comment type="cofactor">
    <cofactor evidence="2">
        <name>Zn(2+)</name>
        <dbReference type="ChEBI" id="CHEBI:29105"/>
    </cofactor>
</comment>
<evidence type="ECO:0000256" key="5">
    <source>
        <dbReference type="ARBA" id="ARBA00022801"/>
    </source>
</evidence>
<comment type="cofactor">
    <cofactor evidence="1">
        <name>Co(2+)</name>
        <dbReference type="ChEBI" id="CHEBI:48828"/>
    </cofactor>
</comment>
<dbReference type="PANTHER" id="PTHR43808:SF25">
    <property type="entry name" value="PEPTIDASE M20 DIMERISATION DOMAIN-CONTAINING PROTEIN"/>
    <property type="match status" value="1"/>
</dbReference>
<comment type="caution">
    <text evidence="9">The sequence shown here is derived from an EMBL/GenBank/DDBJ whole genome shotgun (WGS) entry which is preliminary data.</text>
</comment>
<dbReference type="SUPFAM" id="SSF53187">
    <property type="entry name" value="Zn-dependent exopeptidases"/>
    <property type="match status" value="1"/>
</dbReference>
<evidence type="ECO:0000259" key="8">
    <source>
        <dbReference type="Pfam" id="PF07687"/>
    </source>
</evidence>
<reference evidence="9 10" key="1">
    <citation type="journal article" date="2021" name="Int. J. Syst. Evol. Microbiol.">
        <title>Reticulibacter mediterranei gen. nov., sp. nov., within the new family Reticulibacteraceae fam. nov., and Ktedonospora formicarum gen. nov., sp. nov., Ktedonobacter robiniae sp. nov., Dictyobacter formicarum sp. nov. and Dictyobacter arantiisoli sp. nov., belonging to the class Ktedonobacteria.</title>
        <authorList>
            <person name="Yabe S."/>
            <person name="Zheng Y."/>
            <person name="Wang C.M."/>
            <person name="Sakai Y."/>
            <person name="Abe K."/>
            <person name="Yokota A."/>
            <person name="Donadio S."/>
            <person name="Cavaletti L."/>
            <person name="Monciardini P."/>
        </authorList>
    </citation>
    <scope>NUCLEOTIDE SEQUENCE [LARGE SCALE GENOMIC DNA]</scope>
    <source>
        <strain evidence="9 10">SOSP1-9</strain>
    </source>
</reference>
<name>A0ABQ3VIV4_9CHLR</name>
<evidence type="ECO:0000256" key="7">
    <source>
        <dbReference type="ARBA" id="ARBA00023285"/>
    </source>
</evidence>